<feature type="active site" description="Proton donor" evidence="4">
    <location>
        <position position="51"/>
    </location>
</feature>
<name>A0A8H5ARU4_9AGAR</name>
<sequence>MPWTSIALNDGNTMPTIAYGTWRTGSGQQPVDCLKQAFATGIRHVDTAQNYKNETEAGIAIRECGLPRKDIFVTTKWSRLNGLDIATSFKDSLTNLGLSYIDLYLIHGAELCDDIPACWKEMEKIKESGLAKSIGVSNFEVGDLDQLLAMAQYKPVVNQILLHPYVYQEQKSIVEMCEREDIVVEAYSPLIPVTKRPGGPLDKPVSIIAKRLGVPMDQVLLAWSRAKGAVPVTMSMKKERLEGYVRAGDLQLTEGDVAAIDEGGVGGHAL</sequence>
<dbReference type="PIRSF" id="PIRSF000097">
    <property type="entry name" value="AKR"/>
    <property type="match status" value="1"/>
</dbReference>
<dbReference type="Pfam" id="PF00248">
    <property type="entry name" value="Aldo_ket_red"/>
    <property type="match status" value="1"/>
</dbReference>
<dbReference type="PRINTS" id="PR00069">
    <property type="entry name" value="ALDKETRDTASE"/>
</dbReference>
<keyword evidence="2" id="KW-0521">NADP</keyword>
<proteinExistence type="inferred from homology"/>
<dbReference type="CDD" id="cd19120">
    <property type="entry name" value="AKR_AKR3C2-3"/>
    <property type="match status" value="1"/>
</dbReference>
<dbReference type="EMBL" id="JAACJJ010000058">
    <property type="protein sequence ID" value="KAF5309827.1"/>
    <property type="molecule type" value="Genomic_DNA"/>
</dbReference>
<dbReference type="PROSITE" id="PS00062">
    <property type="entry name" value="ALDOKETO_REDUCTASE_2"/>
    <property type="match status" value="1"/>
</dbReference>
<protein>
    <recommendedName>
        <fullName evidence="7">NADP-dependent oxidoreductase domain-containing protein</fullName>
    </recommendedName>
</protein>
<dbReference type="Gene3D" id="3.20.20.100">
    <property type="entry name" value="NADP-dependent oxidoreductase domain"/>
    <property type="match status" value="1"/>
</dbReference>
<dbReference type="GO" id="GO:0016616">
    <property type="term" value="F:oxidoreductase activity, acting on the CH-OH group of donors, NAD or NADP as acceptor"/>
    <property type="evidence" value="ECO:0007669"/>
    <property type="project" value="UniProtKB-ARBA"/>
</dbReference>
<feature type="site" description="Lowers pKa of active site Tyr" evidence="6">
    <location>
        <position position="76"/>
    </location>
</feature>
<evidence type="ECO:0000256" key="1">
    <source>
        <dbReference type="ARBA" id="ARBA00007905"/>
    </source>
</evidence>
<evidence type="ECO:0000259" key="7">
    <source>
        <dbReference type="Pfam" id="PF00248"/>
    </source>
</evidence>
<feature type="domain" description="NADP-dependent oxidoreductase" evidence="7">
    <location>
        <begin position="17"/>
        <end position="262"/>
    </location>
</feature>
<organism evidence="8 9">
    <name type="scientific">Psilocybe cf. subviscida</name>
    <dbReference type="NCBI Taxonomy" id="2480587"/>
    <lineage>
        <taxon>Eukaryota</taxon>
        <taxon>Fungi</taxon>
        <taxon>Dikarya</taxon>
        <taxon>Basidiomycota</taxon>
        <taxon>Agaricomycotina</taxon>
        <taxon>Agaricomycetes</taxon>
        <taxon>Agaricomycetidae</taxon>
        <taxon>Agaricales</taxon>
        <taxon>Agaricineae</taxon>
        <taxon>Strophariaceae</taxon>
        <taxon>Psilocybe</taxon>
    </lineage>
</organism>
<dbReference type="InterPro" id="IPR020471">
    <property type="entry name" value="AKR"/>
</dbReference>
<evidence type="ECO:0000256" key="3">
    <source>
        <dbReference type="ARBA" id="ARBA00023002"/>
    </source>
</evidence>
<evidence type="ECO:0000313" key="9">
    <source>
        <dbReference type="Proteomes" id="UP000567179"/>
    </source>
</evidence>
<dbReference type="InterPro" id="IPR023210">
    <property type="entry name" value="NADP_OxRdtase_dom"/>
</dbReference>
<dbReference type="OrthoDB" id="416253at2759"/>
<evidence type="ECO:0000256" key="2">
    <source>
        <dbReference type="ARBA" id="ARBA00022857"/>
    </source>
</evidence>
<keyword evidence="9" id="KW-1185">Reference proteome</keyword>
<evidence type="ECO:0000256" key="4">
    <source>
        <dbReference type="PIRSR" id="PIRSR000097-1"/>
    </source>
</evidence>
<dbReference type="AlphaFoldDB" id="A0A8H5ARU4"/>
<evidence type="ECO:0000313" key="8">
    <source>
        <dbReference type="EMBL" id="KAF5309827.1"/>
    </source>
</evidence>
<reference evidence="8 9" key="1">
    <citation type="journal article" date="2020" name="ISME J.">
        <title>Uncovering the hidden diversity of litter-decomposition mechanisms in mushroom-forming fungi.</title>
        <authorList>
            <person name="Floudas D."/>
            <person name="Bentzer J."/>
            <person name="Ahren D."/>
            <person name="Johansson T."/>
            <person name="Persson P."/>
            <person name="Tunlid A."/>
        </authorList>
    </citation>
    <scope>NUCLEOTIDE SEQUENCE [LARGE SCALE GENOMIC DNA]</scope>
    <source>
        <strain evidence="8 9">CBS 101986</strain>
    </source>
</reference>
<accession>A0A8H5ARU4</accession>
<dbReference type="PANTHER" id="PTHR43827">
    <property type="entry name" value="2,5-DIKETO-D-GLUCONIC ACID REDUCTASE"/>
    <property type="match status" value="1"/>
</dbReference>
<comment type="similarity">
    <text evidence="1">Belongs to the aldo/keto reductase family.</text>
</comment>
<evidence type="ECO:0000256" key="6">
    <source>
        <dbReference type="PIRSR" id="PIRSR000097-3"/>
    </source>
</evidence>
<gene>
    <name evidence="8" type="ORF">D9619_010329</name>
</gene>
<feature type="binding site" evidence="5">
    <location>
        <position position="107"/>
    </location>
    <ligand>
        <name>substrate</name>
    </ligand>
</feature>
<dbReference type="InterPro" id="IPR018170">
    <property type="entry name" value="Aldo/ket_reductase_CS"/>
</dbReference>
<dbReference type="Proteomes" id="UP000567179">
    <property type="component" value="Unassembled WGS sequence"/>
</dbReference>
<dbReference type="FunFam" id="3.20.20.100:FF:000002">
    <property type="entry name" value="2,5-diketo-D-gluconic acid reductase A"/>
    <property type="match status" value="1"/>
</dbReference>
<keyword evidence="3" id="KW-0560">Oxidoreductase</keyword>
<comment type="caution">
    <text evidence="8">The sequence shown here is derived from an EMBL/GenBank/DDBJ whole genome shotgun (WGS) entry which is preliminary data.</text>
</comment>
<dbReference type="GO" id="GO:0016652">
    <property type="term" value="F:oxidoreductase activity, acting on NAD(P)H as acceptor"/>
    <property type="evidence" value="ECO:0007669"/>
    <property type="project" value="InterPro"/>
</dbReference>
<dbReference type="SUPFAM" id="SSF51430">
    <property type="entry name" value="NAD(P)-linked oxidoreductase"/>
    <property type="match status" value="1"/>
</dbReference>
<evidence type="ECO:0000256" key="5">
    <source>
        <dbReference type="PIRSR" id="PIRSR000097-2"/>
    </source>
</evidence>
<dbReference type="InterPro" id="IPR044494">
    <property type="entry name" value="AKR3C2/3"/>
</dbReference>
<dbReference type="InterPro" id="IPR036812">
    <property type="entry name" value="NAD(P)_OxRdtase_dom_sf"/>
</dbReference>
<dbReference type="PANTHER" id="PTHR43827:SF3">
    <property type="entry name" value="NADP-DEPENDENT OXIDOREDUCTASE DOMAIN-CONTAINING PROTEIN"/>
    <property type="match status" value="1"/>
</dbReference>